<organism evidence="1">
    <name type="scientific">marine sediment metagenome</name>
    <dbReference type="NCBI Taxonomy" id="412755"/>
    <lineage>
        <taxon>unclassified sequences</taxon>
        <taxon>metagenomes</taxon>
        <taxon>ecological metagenomes</taxon>
    </lineage>
</organism>
<feature type="non-terminal residue" evidence="1">
    <location>
        <position position="1"/>
    </location>
</feature>
<reference evidence="1" key="1">
    <citation type="journal article" date="2014" name="Front. Microbiol.">
        <title>High frequency of phylogenetically diverse reductive dehalogenase-homologous genes in deep subseafloor sedimentary metagenomes.</title>
        <authorList>
            <person name="Kawai M."/>
            <person name="Futagami T."/>
            <person name="Toyoda A."/>
            <person name="Takaki Y."/>
            <person name="Nishi S."/>
            <person name="Hori S."/>
            <person name="Arai W."/>
            <person name="Tsubouchi T."/>
            <person name="Morono Y."/>
            <person name="Uchiyama I."/>
            <person name="Ito T."/>
            <person name="Fujiyama A."/>
            <person name="Inagaki F."/>
            <person name="Takami H."/>
        </authorList>
    </citation>
    <scope>NUCLEOTIDE SEQUENCE</scope>
    <source>
        <strain evidence="1">Expedition CK06-06</strain>
    </source>
</reference>
<protein>
    <submittedName>
        <fullName evidence="1">Uncharacterized protein</fullName>
    </submittedName>
</protein>
<evidence type="ECO:0000313" key="1">
    <source>
        <dbReference type="EMBL" id="GAH71553.1"/>
    </source>
</evidence>
<dbReference type="AlphaFoldDB" id="X1JP39"/>
<comment type="caution">
    <text evidence="1">The sequence shown here is derived from an EMBL/GenBank/DDBJ whole genome shotgun (WGS) entry which is preliminary data.</text>
</comment>
<name>X1JP39_9ZZZZ</name>
<accession>X1JP39</accession>
<gene>
    <name evidence="1" type="ORF">S03H2_53122</name>
</gene>
<proteinExistence type="predicted"/>
<sequence>KKMLVKKYNINPEDVKDDKLSEEDLELNKLNMDAEAGKAQKNLVELKGKIRMPEKPETPAQTIKAPTKEELELNREKWGVVSGVMFDAVKELPLYPDGKKNKDGTENEPFKFKVTPESTKEVRQMVADFCVEYQLEPNEKFITSFSPFILGLYFSKNANFVLKSHRDTFAEKVKKEVEEVYEHPSGLKRGEQAPVEVLDDDGVQQAFDAEMKDD</sequence>
<dbReference type="EMBL" id="BARU01033800">
    <property type="protein sequence ID" value="GAH71553.1"/>
    <property type="molecule type" value="Genomic_DNA"/>
</dbReference>